<accession>A0A644WB62</accession>
<protein>
    <recommendedName>
        <fullName evidence="2">SnoaL-like domain-containing protein</fullName>
    </recommendedName>
</protein>
<evidence type="ECO:0008006" key="2">
    <source>
        <dbReference type="Google" id="ProtNLM"/>
    </source>
</evidence>
<dbReference type="EMBL" id="VSSQ01000756">
    <property type="protein sequence ID" value="MPM00829.1"/>
    <property type="molecule type" value="Genomic_DNA"/>
</dbReference>
<dbReference type="Gene3D" id="3.10.450.50">
    <property type="match status" value="1"/>
</dbReference>
<sequence>MDSKEIVKHFYETVISDNLLEQLPNYIASTCTVRIGDQVFPLGLEGMTQHLMDTKKTYPDYRMTILRQYSDGEYVISEFLMEGTHEGEWLGIQPTHKRLSFTGVDIDKVVDGKIVEHGGACNTFETLYEHHLITTV</sequence>
<comment type="caution">
    <text evidence="1">The sequence shown here is derived from an EMBL/GenBank/DDBJ whole genome shotgun (WGS) entry which is preliminary data.</text>
</comment>
<dbReference type="GO" id="GO:0030638">
    <property type="term" value="P:polyketide metabolic process"/>
    <property type="evidence" value="ECO:0007669"/>
    <property type="project" value="InterPro"/>
</dbReference>
<gene>
    <name evidence="1" type="ORF">SDC9_47061</name>
</gene>
<dbReference type="InterPro" id="IPR032710">
    <property type="entry name" value="NTF2-like_dom_sf"/>
</dbReference>
<dbReference type="Pfam" id="PF07366">
    <property type="entry name" value="SnoaL"/>
    <property type="match status" value="1"/>
</dbReference>
<dbReference type="InterPro" id="IPR009959">
    <property type="entry name" value="Cyclase_SnoaL-like"/>
</dbReference>
<dbReference type="PANTHER" id="PTHR38436:SF1">
    <property type="entry name" value="ESTER CYCLASE"/>
    <property type="match status" value="1"/>
</dbReference>
<proteinExistence type="predicted"/>
<dbReference type="SUPFAM" id="SSF54427">
    <property type="entry name" value="NTF2-like"/>
    <property type="match status" value="1"/>
</dbReference>
<evidence type="ECO:0000313" key="1">
    <source>
        <dbReference type="EMBL" id="MPM00829.1"/>
    </source>
</evidence>
<dbReference type="AlphaFoldDB" id="A0A644WB62"/>
<organism evidence="1">
    <name type="scientific">bioreactor metagenome</name>
    <dbReference type="NCBI Taxonomy" id="1076179"/>
    <lineage>
        <taxon>unclassified sequences</taxon>
        <taxon>metagenomes</taxon>
        <taxon>ecological metagenomes</taxon>
    </lineage>
</organism>
<dbReference type="PANTHER" id="PTHR38436">
    <property type="entry name" value="POLYKETIDE CYCLASE SNOAL-LIKE DOMAIN"/>
    <property type="match status" value="1"/>
</dbReference>
<name>A0A644WB62_9ZZZZ</name>
<reference evidence="1" key="1">
    <citation type="submission" date="2019-08" db="EMBL/GenBank/DDBJ databases">
        <authorList>
            <person name="Kucharzyk K."/>
            <person name="Murdoch R.W."/>
            <person name="Higgins S."/>
            <person name="Loffler F."/>
        </authorList>
    </citation>
    <scope>NUCLEOTIDE SEQUENCE</scope>
</reference>